<dbReference type="PANTHER" id="PTHR24064">
    <property type="entry name" value="SOLUTE CARRIER FAMILY 22 MEMBER"/>
    <property type="match status" value="1"/>
</dbReference>
<protein>
    <recommendedName>
        <fullName evidence="6">Major facilitator superfamily (MFS) profile domain-containing protein</fullName>
    </recommendedName>
</protein>
<name>A0A9P0GVZ6_DIABA</name>
<dbReference type="GO" id="GO:0016020">
    <property type="term" value="C:membrane"/>
    <property type="evidence" value="ECO:0007669"/>
    <property type="project" value="UniProtKB-SubCell"/>
</dbReference>
<dbReference type="CDD" id="cd17317">
    <property type="entry name" value="MFS_SLC22"/>
    <property type="match status" value="1"/>
</dbReference>
<dbReference type="PROSITE" id="PS00216">
    <property type="entry name" value="SUGAR_TRANSPORT_1"/>
    <property type="match status" value="1"/>
</dbReference>
<feature type="transmembrane region" description="Helical" evidence="5">
    <location>
        <begin position="268"/>
        <end position="286"/>
    </location>
</feature>
<evidence type="ECO:0000256" key="4">
    <source>
        <dbReference type="ARBA" id="ARBA00023136"/>
    </source>
</evidence>
<feature type="transmembrane region" description="Helical" evidence="5">
    <location>
        <begin position="404"/>
        <end position="427"/>
    </location>
</feature>
<feature type="transmembrane region" description="Helical" evidence="5">
    <location>
        <begin position="235"/>
        <end position="256"/>
    </location>
</feature>
<dbReference type="OrthoDB" id="3936150at2759"/>
<evidence type="ECO:0000259" key="6">
    <source>
        <dbReference type="PROSITE" id="PS50850"/>
    </source>
</evidence>
<dbReference type="EMBL" id="OU898283">
    <property type="protein sequence ID" value="CAH1285359.1"/>
    <property type="molecule type" value="Genomic_DNA"/>
</dbReference>
<keyword evidence="8" id="KW-1185">Reference proteome</keyword>
<organism evidence="7 8">
    <name type="scientific">Diabrotica balteata</name>
    <name type="common">Banded cucumber beetle</name>
    <dbReference type="NCBI Taxonomy" id="107213"/>
    <lineage>
        <taxon>Eukaryota</taxon>
        <taxon>Metazoa</taxon>
        <taxon>Ecdysozoa</taxon>
        <taxon>Arthropoda</taxon>
        <taxon>Hexapoda</taxon>
        <taxon>Insecta</taxon>
        <taxon>Pterygota</taxon>
        <taxon>Neoptera</taxon>
        <taxon>Endopterygota</taxon>
        <taxon>Coleoptera</taxon>
        <taxon>Polyphaga</taxon>
        <taxon>Cucujiformia</taxon>
        <taxon>Chrysomeloidea</taxon>
        <taxon>Chrysomelidae</taxon>
        <taxon>Galerucinae</taxon>
        <taxon>Diabroticina</taxon>
        <taxon>Diabroticites</taxon>
        <taxon>Diabrotica</taxon>
    </lineage>
</organism>
<dbReference type="Pfam" id="PF00083">
    <property type="entry name" value="Sugar_tr"/>
    <property type="match status" value="1"/>
</dbReference>
<keyword evidence="3 5" id="KW-1133">Transmembrane helix</keyword>
<comment type="subcellular location">
    <subcellularLocation>
        <location evidence="1">Membrane</location>
        <topology evidence="1">Multi-pass membrane protein</topology>
    </subcellularLocation>
</comment>
<feature type="transmembrane region" description="Helical" evidence="5">
    <location>
        <begin position="209"/>
        <end position="229"/>
    </location>
</feature>
<keyword evidence="4 5" id="KW-0472">Membrane</keyword>
<evidence type="ECO:0000313" key="7">
    <source>
        <dbReference type="EMBL" id="CAH1285359.1"/>
    </source>
</evidence>
<evidence type="ECO:0000256" key="5">
    <source>
        <dbReference type="SAM" id="Phobius"/>
    </source>
</evidence>
<dbReference type="Proteomes" id="UP001153709">
    <property type="component" value="Chromosome 8"/>
</dbReference>
<dbReference type="InterPro" id="IPR005829">
    <property type="entry name" value="Sugar_transporter_CS"/>
</dbReference>
<dbReference type="InterPro" id="IPR005828">
    <property type="entry name" value="MFS_sugar_transport-like"/>
</dbReference>
<feature type="transmembrane region" description="Helical" evidence="5">
    <location>
        <begin position="292"/>
        <end position="310"/>
    </location>
</feature>
<feature type="domain" description="Major facilitator superfamily (MFS) profile" evidence="6">
    <location>
        <begin position="125"/>
        <end position="549"/>
    </location>
</feature>
<dbReference type="AlphaFoldDB" id="A0A9P0GVZ6"/>
<evidence type="ECO:0000256" key="2">
    <source>
        <dbReference type="ARBA" id="ARBA00022692"/>
    </source>
</evidence>
<evidence type="ECO:0000256" key="3">
    <source>
        <dbReference type="ARBA" id="ARBA00022989"/>
    </source>
</evidence>
<dbReference type="InterPro" id="IPR020846">
    <property type="entry name" value="MFS_dom"/>
</dbReference>
<evidence type="ECO:0000256" key="1">
    <source>
        <dbReference type="ARBA" id="ARBA00004141"/>
    </source>
</evidence>
<dbReference type="GO" id="GO:0022857">
    <property type="term" value="F:transmembrane transporter activity"/>
    <property type="evidence" value="ECO:0007669"/>
    <property type="project" value="InterPro"/>
</dbReference>
<reference evidence="7" key="1">
    <citation type="submission" date="2022-01" db="EMBL/GenBank/DDBJ databases">
        <authorList>
            <person name="King R."/>
        </authorList>
    </citation>
    <scope>NUCLEOTIDE SEQUENCE</scope>
</reference>
<dbReference type="SUPFAM" id="SSF103473">
    <property type="entry name" value="MFS general substrate transporter"/>
    <property type="match status" value="1"/>
</dbReference>
<proteinExistence type="predicted"/>
<gene>
    <name evidence="7" type="ORF">DIABBA_LOCUS12575</name>
</gene>
<feature type="transmembrane region" description="Helical" evidence="5">
    <location>
        <begin position="377"/>
        <end position="398"/>
    </location>
</feature>
<sequence>MEKKIAKELSSKERIWNNDEVSYGVFGQHSKIKSIIDGTKKKPEETQEEDDVVSKAIGEFGRWQLLNTLLLSLFNIPCTWHIFAPTFHVGEKRNVWCARPENFTDVPFSEWMNCSGQSEQEYCTVLDVTGINNITALCSASLNALSRVKCNRWEFDGEGSNIITDFNLICDRKSLQNLAEMMFLAGVAIGGLVSGIVSDKYGRKRTLMISVTLQTIIGTAIAFTPWFFLYVILRAFLGFISVSVVFSGFVLSIELVGGEWRTVTGISYLFPVSMGYVTVSGIGWLLRNWRHFQLAISLPGFFFIILWWVLPESPRWLLVLGKTKLVKNILEKASKFNRRPLPPNLDKLLQPESGCDSIEDVSVFDLFRVPSLRKKTFCQFMIWFSVYLVYYGLVLNLGNIGGNLYVNSALQGVVEIPAIAISIYFLLKKGRRWPLSLTMITSGIACILTFPIYFLDSNLQWVITSLTMISKFCISSSNATMPVFAAELYPTTIRNIGVGAANVSAGIALMLVPYLWLLSDFHASLPMTVLAAFGIMGGLCVLLLPETKGVPLPTTIKQEIENRKMSLAGSNKKINNNCSA</sequence>
<accession>A0A9P0GVZ6</accession>
<dbReference type="InterPro" id="IPR036259">
    <property type="entry name" value="MFS_trans_sf"/>
</dbReference>
<feature type="transmembrane region" description="Helical" evidence="5">
    <location>
        <begin position="178"/>
        <end position="197"/>
    </location>
</feature>
<keyword evidence="2 5" id="KW-0812">Transmembrane</keyword>
<dbReference type="Gene3D" id="1.20.1250.20">
    <property type="entry name" value="MFS general substrate transporter like domains"/>
    <property type="match status" value="1"/>
</dbReference>
<evidence type="ECO:0000313" key="8">
    <source>
        <dbReference type="Proteomes" id="UP001153709"/>
    </source>
</evidence>
<feature type="transmembrane region" description="Helical" evidence="5">
    <location>
        <begin position="523"/>
        <end position="544"/>
    </location>
</feature>
<feature type="transmembrane region" description="Helical" evidence="5">
    <location>
        <begin position="496"/>
        <end position="517"/>
    </location>
</feature>
<dbReference type="PROSITE" id="PS50850">
    <property type="entry name" value="MFS"/>
    <property type="match status" value="1"/>
</dbReference>
<feature type="transmembrane region" description="Helical" evidence="5">
    <location>
        <begin position="434"/>
        <end position="455"/>
    </location>
</feature>